<dbReference type="OrthoDB" id="9808480at2"/>
<protein>
    <submittedName>
        <fullName evidence="7">Cu(I)-responsive transcriptional regulator</fullName>
    </submittedName>
</protein>
<evidence type="ECO:0000256" key="2">
    <source>
        <dbReference type="ARBA" id="ARBA00022490"/>
    </source>
</evidence>
<sequence length="131" mass="14799">MKISQAAAATGLSAKRIRYYEEIGLLPATGRNDAGYRLYEAADIHTLRFIRSARRLGFSMPQISTLLELWHDKERSNASVRKIAYAHIDELNGKISELQAMVSALTDLADRCHRSNRPECPILEELEKNAQ</sequence>
<dbReference type="Pfam" id="PF00376">
    <property type="entry name" value="MerR"/>
    <property type="match status" value="1"/>
</dbReference>
<evidence type="ECO:0000256" key="4">
    <source>
        <dbReference type="ARBA" id="ARBA00023125"/>
    </source>
</evidence>
<dbReference type="PROSITE" id="PS00552">
    <property type="entry name" value="HTH_MERR_1"/>
    <property type="match status" value="1"/>
</dbReference>
<dbReference type="GO" id="GO:0003700">
    <property type="term" value="F:DNA-binding transcription factor activity"/>
    <property type="evidence" value="ECO:0007669"/>
    <property type="project" value="InterPro"/>
</dbReference>
<dbReference type="SUPFAM" id="SSF46955">
    <property type="entry name" value="Putative DNA-binding domain"/>
    <property type="match status" value="1"/>
</dbReference>
<evidence type="ECO:0000313" key="8">
    <source>
        <dbReference type="Proteomes" id="UP000092695"/>
    </source>
</evidence>
<dbReference type="PANTHER" id="PTHR30204:SF94">
    <property type="entry name" value="HEAVY METAL-DEPENDENT TRANSCRIPTIONAL REGULATOR HI_0293-RELATED"/>
    <property type="match status" value="1"/>
</dbReference>
<name>A0A193LCI1_9GAMM</name>
<reference evidence="7 8" key="1">
    <citation type="submission" date="2016-06" db="EMBL/GenBank/DDBJ databases">
        <title>Complete genome sequence of a deep-branching marine Gamma Proteobacterium Woeseia oceani type strain XK5.</title>
        <authorList>
            <person name="Mu D."/>
            <person name="Du Z."/>
        </authorList>
    </citation>
    <scope>NUCLEOTIDE SEQUENCE [LARGE SCALE GENOMIC DNA]</scope>
    <source>
        <strain evidence="7 8">XK5</strain>
    </source>
</reference>
<dbReference type="SMART" id="SM00422">
    <property type="entry name" value="HTH_MERR"/>
    <property type="match status" value="1"/>
</dbReference>
<dbReference type="PROSITE" id="PS50937">
    <property type="entry name" value="HTH_MERR_2"/>
    <property type="match status" value="1"/>
</dbReference>
<keyword evidence="4" id="KW-0238">DNA-binding</keyword>
<dbReference type="PANTHER" id="PTHR30204">
    <property type="entry name" value="REDOX-CYCLING DRUG-SENSING TRANSCRIPTIONAL ACTIVATOR SOXR"/>
    <property type="match status" value="1"/>
</dbReference>
<dbReference type="GO" id="GO:0003677">
    <property type="term" value="F:DNA binding"/>
    <property type="evidence" value="ECO:0007669"/>
    <property type="project" value="UniProtKB-KW"/>
</dbReference>
<keyword evidence="5" id="KW-0804">Transcription</keyword>
<dbReference type="STRING" id="1548547.BA177_01715"/>
<comment type="subcellular location">
    <subcellularLocation>
        <location evidence="1">Cytoplasm</location>
    </subcellularLocation>
</comment>
<proteinExistence type="predicted"/>
<dbReference type="GO" id="GO:0045893">
    <property type="term" value="P:positive regulation of DNA-templated transcription"/>
    <property type="evidence" value="ECO:0007669"/>
    <property type="project" value="InterPro"/>
</dbReference>
<dbReference type="InterPro" id="IPR000551">
    <property type="entry name" value="MerR-type_HTH_dom"/>
</dbReference>
<dbReference type="NCBIfam" id="TIGR02044">
    <property type="entry name" value="CueR"/>
    <property type="match status" value="1"/>
</dbReference>
<dbReference type="AlphaFoldDB" id="A0A193LCI1"/>
<dbReference type="Proteomes" id="UP000092695">
    <property type="component" value="Chromosome"/>
</dbReference>
<accession>A0A193LCI1</accession>
<organism evidence="7 8">
    <name type="scientific">Woeseia oceani</name>
    <dbReference type="NCBI Taxonomy" id="1548547"/>
    <lineage>
        <taxon>Bacteria</taxon>
        <taxon>Pseudomonadati</taxon>
        <taxon>Pseudomonadota</taxon>
        <taxon>Gammaproteobacteria</taxon>
        <taxon>Woeseiales</taxon>
        <taxon>Woeseiaceae</taxon>
        <taxon>Woeseia</taxon>
    </lineage>
</organism>
<keyword evidence="2" id="KW-0963">Cytoplasm</keyword>
<dbReference type="InterPro" id="IPR011789">
    <property type="entry name" value="CueR"/>
</dbReference>
<dbReference type="GO" id="GO:0005507">
    <property type="term" value="F:copper ion binding"/>
    <property type="evidence" value="ECO:0007669"/>
    <property type="project" value="InterPro"/>
</dbReference>
<dbReference type="Pfam" id="PF09278">
    <property type="entry name" value="MerR-DNA-bind"/>
    <property type="match status" value="1"/>
</dbReference>
<evidence type="ECO:0000256" key="5">
    <source>
        <dbReference type="ARBA" id="ARBA00023163"/>
    </source>
</evidence>
<evidence type="ECO:0000256" key="1">
    <source>
        <dbReference type="ARBA" id="ARBA00004496"/>
    </source>
</evidence>
<evidence type="ECO:0000259" key="6">
    <source>
        <dbReference type="PROSITE" id="PS50937"/>
    </source>
</evidence>
<dbReference type="RefSeq" id="WP_068612186.1">
    <property type="nucleotide sequence ID" value="NZ_CP016268.1"/>
</dbReference>
<dbReference type="KEGG" id="woc:BA177_01715"/>
<keyword evidence="3" id="KW-0805">Transcription regulation</keyword>
<evidence type="ECO:0000256" key="3">
    <source>
        <dbReference type="ARBA" id="ARBA00023015"/>
    </source>
</evidence>
<feature type="domain" description="HTH merR-type" evidence="6">
    <location>
        <begin position="1"/>
        <end position="69"/>
    </location>
</feature>
<dbReference type="InterPro" id="IPR015358">
    <property type="entry name" value="Tscrpt_reg_MerR_DNA-bd"/>
</dbReference>
<evidence type="ECO:0000313" key="7">
    <source>
        <dbReference type="EMBL" id="ANO50104.1"/>
    </source>
</evidence>
<gene>
    <name evidence="7" type="ORF">BA177_01715</name>
</gene>
<keyword evidence="8" id="KW-1185">Reference proteome</keyword>
<dbReference type="GO" id="GO:0005737">
    <property type="term" value="C:cytoplasm"/>
    <property type="evidence" value="ECO:0007669"/>
    <property type="project" value="UniProtKB-SubCell"/>
</dbReference>
<dbReference type="PRINTS" id="PR00040">
    <property type="entry name" value="HTHMERR"/>
</dbReference>
<dbReference type="InterPro" id="IPR047057">
    <property type="entry name" value="MerR_fam"/>
</dbReference>
<dbReference type="InterPro" id="IPR009061">
    <property type="entry name" value="DNA-bd_dom_put_sf"/>
</dbReference>
<dbReference type="Gene3D" id="1.10.1660.10">
    <property type="match status" value="1"/>
</dbReference>
<dbReference type="EMBL" id="CP016268">
    <property type="protein sequence ID" value="ANO50104.1"/>
    <property type="molecule type" value="Genomic_DNA"/>
</dbReference>